<feature type="domain" description="HDOD" evidence="4">
    <location>
        <begin position="20"/>
        <end position="214"/>
    </location>
</feature>
<dbReference type="InterPro" id="IPR013976">
    <property type="entry name" value="HDOD"/>
</dbReference>
<evidence type="ECO:0000256" key="1">
    <source>
        <dbReference type="ARBA" id="ARBA00012528"/>
    </source>
</evidence>
<dbReference type="SMART" id="SM00267">
    <property type="entry name" value="GGDEF"/>
    <property type="match status" value="1"/>
</dbReference>
<feature type="domain" description="GGDEF" evidence="3">
    <location>
        <begin position="368"/>
        <end position="503"/>
    </location>
</feature>
<reference evidence="5 6" key="1">
    <citation type="journal article" date="2023" name="ISME J.">
        <title>Cultivation and genomic characterization of novel and ubiquitous marine nitrite-oxidizing bacteria from the Nitrospirales.</title>
        <authorList>
            <person name="Mueller A.J."/>
            <person name="Daebeler A."/>
            <person name="Herbold C.W."/>
            <person name="Kirkegaard R.H."/>
            <person name="Daims H."/>
        </authorList>
    </citation>
    <scope>NUCLEOTIDE SEQUENCE [LARGE SCALE GENOMIC DNA]</scope>
    <source>
        <strain evidence="5 6">EB</strain>
    </source>
</reference>
<dbReference type="PROSITE" id="PS50887">
    <property type="entry name" value="GGDEF"/>
    <property type="match status" value="1"/>
</dbReference>
<dbReference type="EC" id="2.7.7.65" evidence="1"/>
<keyword evidence="6" id="KW-1185">Reference proteome</keyword>
<evidence type="ECO:0000313" key="5">
    <source>
        <dbReference type="EMBL" id="MDT7042362.1"/>
    </source>
</evidence>
<evidence type="ECO:0000256" key="2">
    <source>
        <dbReference type="ARBA" id="ARBA00034247"/>
    </source>
</evidence>
<comment type="catalytic activity">
    <reaction evidence="2">
        <text>2 GTP = 3',3'-c-di-GMP + 2 diphosphate</text>
        <dbReference type="Rhea" id="RHEA:24898"/>
        <dbReference type="ChEBI" id="CHEBI:33019"/>
        <dbReference type="ChEBI" id="CHEBI:37565"/>
        <dbReference type="ChEBI" id="CHEBI:58805"/>
        <dbReference type="EC" id="2.7.7.65"/>
    </reaction>
</comment>
<dbReference type="PANTHER" id="PTHR45138:SF9">
    <property type="entry name" value="DIGUANYLATE CYCLASE DGCM-RELATED"/>
    <property type="match status" value="1"/>
</dbReference>
<gene>
    <name evidence="5" type="ORF">PPG34_08360</name>
</gene>
<evidence type="ECO:0000259" key="3">
    <source>
        <dbReference type="PROSITE" id="PS50887"/>
    </source>
</evidence>
<dbReference type="Gene3D" id="1.10.3210.10">
    <property type="entry name" value="Hypothetical protein af1432"/>
    <property type="match status" value="1"/>
</dbReference>
<keyword evidence="5" id="KW-0548">Nucleotidyltransferase</keyword>
<evidence type="ECO:0000313" key="6">
    <source>
        <dbReference type="Proteomes" id="UP001250932"/>
    </source>
</evidence>
<dbReference type="NCBIfam" id="TIGR00254">
    <property type="entry name" value="GGDEF"/>
    <property type="match status" value="1"/>
</dbReference>
<name>A0ABU3K7L8_9BACT</name>
<dbReference type="InterPro" id="IPR000160">
    <property type="entry name" value="GGDEF_dom"/>
</dbReference>
<dbReference type="Proteomes" id="UP001250932">
    <property type="component" value="Unassembled WGS sequence"/>
</dbReference>
<keyword evidence="5" id="KW-0808">Transferase</keyword>
<dbReference type="CDD" id="cd01949">
    <property type="entry name" value="GGDEF"/>
    <property type="match status" value="1"/>
</dbReference>
<dbReference type="GO" id="GO:0052621">
    <property type="term" value="F:diguanylate cyclase activity"/>
    <property type="evidence" value="ECO:0007669"/>
    <property type="project" value="UniProtKB-EC"/>
</dbReference>
<dbReference type="PANTHER" id="PTHR45138">
    <property type="entry name" value="REGULATORY COMPONENTS OF SENSORY TRANSDUCTION SYSTEM"/>
    <property type="match status" value="1"/>
</dbReference>
<dbReference type="InterPro" id="IPR043128">
    <property type="entry name" value="Rev_trsase/Diguanyl_cyclase"/>
</dbReference>
<dbReference type="InterPro" id="IPR029787">
    <property type="entry name" value="Nucleotide_cyclase"/>
</dbReference>
<dbReference type="InterPro" id="IPR050469">
    <property type="entry name" value="Diguanylate_Cyclase"/>
</dbReference>
<proteinExistence type="predicted"/>
<dbReference type="Pfam" id="PF00990">
    <property type="entry name" value="GGDEF"/>
    <property type="match status" value="1"/>
</dbReference>
<organism evidence="5 6">
    <name type="scientific">Candidatus Nitronereus thalassa</name>
    <dbReference type="NCBI Taxonomy" id="3020898"/>
    <lineage>
        <taxon>Bacteria</taxon>
        <taxon>Pseudomonadati</taxon>
        <taxon>Nitrospirota</taxon>
        <taxon>Nitrospiria</taxon>
        <taxon>Nitrospirales</taxon>
        <taxon>Nitrospiraceae</taxon>
        <taxon>Candidatus Nitronereus</taxon>
    </lineage>
</organism>
<evidence type="ECO:0000259" key="4">
    <source>
        <dbReference type="PROSITE" id="PS51833"/>
    </source>
</evidence>
<dbReference type="Gene3D" id="3.30.70.270">
    <property type="match status" value="1"/>
</dbReference>
<dbReference type="SUPFAM" id="SSF109604">
    <property type="entry name" value="HD-domain/PDEase-like"/>
    <property type="match status" value="1"/>
</dbReference>
<accession>A0ABU3K7L8</accession>
<dbReference type="RefSeq" id="WP_313832753.1">
    <property type="nucleotide sequence ID" value="NZ_JAQOUE010000001.1"/>
</dbReference>
<dbReference type="EMBL" id="JAQOUE010000001">
    <property type="protein sequence ID" value="MDT7042362.1"/>
    <property type="molecule type" value="Genomic_DNA"/>
</dbReference>
<dbReference type="Pfam" id="PF08668">
    <property type="entry name" value="HDOD"/>
    <property type="match status" value="1"/>
</dbReference>
<protein>
    <recommendedName>
        <fullName evidence="1">diguanylate cyclase</fullName>
        <ecNumber evidence="1">2.7.7.65</ecNumber>
    </recommendedName>
</protein>
<dbReference type="SUPFAM" id="SSF55073">
    <property type="entry name" value="Nucleotide cyclase"/>
    <property type="match status" value="1"/>
</dbReference>
<comment type="caution">
    <text evidence="5">The sequence shown here is derived from an EMBL/GenBank/DDBJ whole genome shotgun (WGS) entry which is preliminary data.</text>
</comment>
<dbReference type="PROSITE" id="PS51833">
    <property type="entry name" value="HDOD"/>
    <property type="match status" value="1"/>
</dbReference>
<sequence length="503" mass="55893">MTYELIPADLETKLKTCRNLPSPPAYALQVIEMANDPEVDIDKAIRVFSRDPAIVGKILRTANSPMYAMVRKVESLQLATLLLGLNATTSLALSFSLVKGLRQNEEGGLDYSLYWKRSGIAAAASQVLGQYCGLRDREELFIACLLQDIGMLALNHVCPDFYGASDLPQHDHRQVVSHEQKIFGVHHATVGGWLLGQWNLPERLHLAVAYSEDPLQLPPEDERSKFVRCVAGAGALATLFMNGITDSLLQETGNKLEVWLGLPMDFLSDLLDQMLPAITEVDQLFDMNIVKDVNPADLIDMAREGQLFQNLQMCQEVEKLKSSTVDLESEFHHLQHSSRRDPLTKTFNRGFLQEFLTQAFHKSLRDETPLSVGFVDLDHFKSVNDTHGHAAGDQVLMGVGEFLMEQVRSSDVVGRYGGEEFLVVLPGTNSQGAFILFQRLLKRLSQLSHEISPGQYITVTASIGVATHSKEKSFPNVDELIHAADQAVYVAKGNGRNQYVAFD</sequence>